<accession>A0A8S5RKS4</accession>
<reference evidence="1" key="1">
    <citation type="journal article" date="2021" name="Proc. Natl. Acad. Sci. U.S.A.">
        <title>A Catalog of Tens of Thousands of Viruses from Human Metagenomes Reveals Hidden Associations with Chronic Diseases.</title>
        <authorList>
            <person name="Tisza M.J."/>
            <person name="Buck C.B."/>
        </authorList>
    </citation>
    <scope>NUCLEOTIDE SEQUENCE</scope>
    <source>
        <strain evidence="1">CtReX5</strain>
    </source>
</reference>
<evidence type="ECO:0000313" key="1">
    <source>
        <dbReference type="EMBL" id="DAE31967.1"/>
    </source>
</evidence>
<dbReference type="EMBL" id="BK059114">
    <property type="protein sequence ID" value="DAE31967.1"/>
    <property type="molecule type" value="Genomic_DNA"/>
</dbReference>
<protein>
    <submittedName>
        <fullName evidence="1">Uncharacterized protein</fullName>
    </submittedName>
</protein>
<sequence>MNYTNKIFANIAKDMAEQKDIAVVRAFVFQITELLQKNGIMPICTERYLNINSDKSSYSIIRKINISFDELDCTEHDQKVREEAYRDFIKEFERRVNSKDISEKLFETECILLERDKNEIDLRG</sequence>
<name>A0A8S5RKS4_9VIRU</name>
<organism evidence="1">
    <name type="scientific">virus sp. ctReX5</name>
    <dbReference type="NCBI Taxonomy" id="2825818"/>
    <lineage>
        <taxon>Viruses</taxon>
    </lineage>
</organism>
<proteinExistence type="predicted"/>